<dbReference type="InterPro" id="IPR005135">
    <property type="entry name" value="Endo/exonuclease/phosphatase"/>
</dbReference>
<dbReference type="Gene3D" id="3.60.10.10">
    <property type="entry name" value="Endonuclease/exonuclease/phosphatase"/>
    <property type="match status" value="1"/>
</dbReference>
<protein>
    <submittedName>
        <fullName evidence="2">Endonuclease/exonuclease/phosphatase family protein</fullName>
    </submittedName>
</protein>
<evidence type="ECO:0000313" key="3">
    <source>
        <dbReference type="Proteomes" id="UP001501444"/>
    </source>
</evidence>
<reference evidence="2 3" key="1">
    <citation type="journal article" date="2019" name="Int. J. Syst. Evol. Microbiol.">
        <title>The Global Catalogue of Microorganisms (GCM) 10K type strain sequencing project: providing services to taxonomists for standard genome sequencing and annotation.</title>
        <authorList>
            <consortium name="The Broad Institute Genomics Platform"/>
            <consortium name="The Broad Institute Genome Sequencing Center for Infectious Disease"/>
            <person name="Wu L."/>
            <person name="Ma J."/>
        </authorList>
    </citation>
    <scope>NUCLEOTIDE SEQUENCE [LARGE SCALE GENOMIC DNA]</scope>
    <source>
        <strain evidence="2 3">JCM 3272</strain>
    </source>
</reference>
<dbReference type="EMBL" id="BAAARV010000096">
    <property type="protein sequence ID" value="GAA2385010.1"/>
    <property type="molecule type" value="Genomic_DNA"/>
</dbReference>
<dbReference type="GO" id="GO:0004519">
    <property type="term" value="F:endonuclease activity"/>
    <property type="evidence" value="ECO:0007669"/>
    <property type="project" value="UniProtKB-KW"/>
</dbReference>
<proteinExistence type="predicted"/>
<gene>
    <name evidence="2" type="ORF">GCM10010170_094660</name>
</gene>
<evidence type="ECO:0000259" key="1">
    <source>
        <dbReference type="Pfam" id="PF03372"/>
    </source>
</evidence>
<keyword evidence="2" id="KW-0540">Nuclease</keyword>
<dbReference type="SUPFAM" id="SSF56219">
    <property type="entry name" value="DNase I-like"/>
    <property type="match status" value="1"/>
</dbReference>
<dbReference type="Pfam" id="PF03372">
    <property type="entry name" value="Exo_endo_phos"/>
    <property type="match status" value="1"/>
</dbReference>
<keyword evidence="3" id="KW-1185">Reference proteome</keyword>
<keyword evidence="2" id="KW-0255">Endonuclease</keyword>
<comment type="caution">
    <text evidence="2">The sequence shown here is derived from an EMBL/GenBank/DDBJ whole genome shotgun (WGS) entry which is preliminary data.</text>
</comment>
<feature type="domain" description="Endonuclease/exonuclease/phosphatase" evidence="1">
    <location>
        <begin position="88"/>
        <end position="300"/>
    </location>
</feature>
<accession>A0ABN3HP86</accession>
<dbReference type="Proteomes" id="UP001501444">
    <property type="component" value="Unassembled WGS sequence"/>
</dbReference>
<evidence type="ECO:0000313" key="2">
    <source>
        <dbReference type="EMBL" id="GAA2385010.1"/>
    </source>
</evidence>
<sequence length="314" mass="32596">MVAGLAAAFAAVRLLGAERGTPLTQLVTYTPYAAAGALLAGGAVVAAGATWPGALCLAAGVVLAGLVAPRLVPARVPAGGVRLRVMAANLLYGAGATARFVEQVKVDDIDVLAVQELTEEGLAALDAAGIEALLPHRVVAPRPGGGGAGLFSRHPIDEPEVRLLPPIPMAQTRGLVRVPGAGEVLVESAHPYPPRPGRLRVWRDNLADQPRPGPAGPPVVLLGDFNATLDHAALRRLLRAGFRDAASVRGRGLAPTWPRMTSAHAALPFWTPPVALDHVLVSRRVGVREFGTRVTADSDHRAVVAELVLKPSTL</sequence>
<keyword evidence="2" id="KW-0378">Hydrolase</keyword>
<dbReference type="InterPro" id="IPR036691">
    <property type="entry name" value="Endo/exonu/phosph_ase_sf"/>
</dbReference>
<organism evidence="2 3">
    <name type="scientific">Dactylosporangium salmoneum</name>
    <dbReference type="NCBI Taxonomy" id="53361"/>
    <lineage>
        <taxon>Bacteria</taxon>
        <taxon>Bacillati</taxon>
        <taxon>Actinomycetota</taxon>
        <taxon>Actinomycetes</taxon>
        <taxon>Micromonosporales</taxon>
        <taxon>Micromonosporaceae</taxon>
        <taxon>Dactylosporangium</taxon>
    </lineage>
</organism>
<name>A0ABN3HP86_9ACTN</name>